<dbReference type="HOGENOM" id="CLU_098215_0_0_9"/>
<evidence type="ECO:0000313" key="3">
    <source>
        <dbReference type="EMBL" id="EDP13468.1"/>
    </source>
</evidence>
<dbReference type="GO" id="GO:0003677">
    <property type="term" value="F:DNA binding"/>
    <property type="evidence" value="ECO:0007669"/>
    <property type="project" value="UniProtKB-KW"/>
</dbReference>
<feature type="domain" description="HTH tetR-type" evidence="2">
    <location>
        <begin position="59"/>
        <end position="93"/>
    </location>
</feature>
<dbReference type="InterPro" id="IPR009057">
    <property type="entry name" value="Homeodomain-like_sf"/>
</dbReference>
<evidence type="ECO:0000259" key="2">
    <source>
        <dbReference type="Pfam" id="PF00440"/>
    </source>
</evidence>
<dbReference type="EMBL" id="ABCC02000047">
    <property type="protein sequence ID" value="EDP13468.1"/>
    <property type="molecule type" value="Genomic_DNA"/>
</dbReference>
<sequence length="247" mass="28341">MVFPDFSVFFSRLFRAFLQGCMTFPRCCGKLLVSQQKGGEAMSKKGYTKVEREQVGRDLLTVGLEMLSQRGLKGTTLQDILQAVGISKPFFYGNYYTSLAELVIHIIDYEISLLLREVRNTVGNKGMSLEETIYHFLDMVVHSRQHHFFVMTQEEEMWVYKHLSPVEFEVYQQGQARFYEQVLALWQISQEKCSPKELGNLILSVVLIYNSAARSLPFFFPEELEQTAKAQATALSRYLASLADADK</sequence>
<reference evidence="3 4" key="1">
    <citation type="submission" date="2007-08" db="EMBL/GenBank/DDBJ databases">
        <authorList>
            <person name="Fulton L."/>
            <person name="Clifton S."/>
            <person name="Fulton B."/>
            <person name="Xu J."/>
            <person name="Minx P."/>
            <person name="Pepin K.H."/>
            <person name="Johnson M."/>
            <person name="Thiruvilangam P."/>
            <person name="Bhonagiri V."/>
            <person name="Nash W.E."/>
            <person name="Mardis E.R."/>
            <person name="Wilson R.K."/>
        </authorList>
    </citation>
    <scope>NUCLEOTIDE SEQUENCE [LARGE SCALE GENOMIC DNA]</scope>
    <source>
        <strain evidence="4">ATCC BAA-613 / DSM 15670 / CCUG 46953 / JCM 12243 / WAL 16351</strain>
    </source>
</reference>
<dbReference type="Pfam" id="PF00440">
    <property type="entry name" value="TetR_N"/>
    <property type="match status" value="1"/>
</dbReference>
<evidence type="ECO:0000256" key="1">
    <source>
        <dbReference type="ARBA" id="ARBA00023125"/>
    </source>
</evidence>
<evidence type="ECO:0000313" key="4">
    <source>
        <dbReference type="Proteomes" id="UP000005396"/>
    </source>
</evidence>
<comment type="caution">
    <text evidence="3">The sequence shown here is derived from an EMBL/GenBank/DDBJ whole genome shotgun (WGS) entry which is preliminary data.</text>
</comment>
<dbReference type="InterPro" id="IPR001647">
    <property type="entry name" value="HTH_TetR"/>
</dbReference>
<protein>
    <recommendedName>
        <fullName evidence="2">HTH tetR-type domain-containing protein</fullName>
    </recommendedName>
</protein>
<keyword evidence="1" id="KW-0238">DNA-binding</keyword>
<reference evidence="3 4" key="2">
    <citation type="submission" date="2007-09" db="EMBL/GenBank/DDBJ databases">
        <title>Draft genome sequence of Clostridium bolteae (ATCC BAA-613).</title>
        <authorList>
            <person name="Sudarsanam P."/>
            <person name="Ley R."/>
            <person name="Guruge J."/>
            <person name="Turnbaugh P.J."/>
            <person name="Mahowald M."/>
            <person name="Liep D."/>
            <person name="Gordon J."/>
        </authorList>
    </citation>
    <scope>NUCLEOTIDE SEQUENCE [LARGE SCALE GENOMIC DNA]</scope>
    <source>
        <strain evidence="4">ATCC BAA-613 / DSM 15670 / CCUG 46953 / JCM 12243 / WAL 16351</strain>
    </source>
</reference>
<gene>
    <name evidence="3" type="ORF">CLOBOL_06033</name>
</gene>
<dbReference type="Proteomes" id="UP000005396">
    <property type="component" value="Unassembled WGS sequence"/>
</dbReference>
<dbReference type="eggNOG" id="COG1309">
    <property type="taxonomic scope" value="Bacteria"/>
</dbReference>
<accession>A8S2C2</accession>
<name>A8S2C2_ENTBW</name>
<dbReference type="SUPFAM" id="SSF46689">
    <property type="entry name" value="Homeodomain-like"/>
    <property type="match status" value="1"/>
</dbReference>
<organism evidence="3 4">
    <name type="scientific">Enterocloster bolteae (strain ATCC BAA-613 / DSM 15670 / CCUG 46953 / JCM 12243 / WAL 16351)</name>
    <name type="common">Clostridium bolteae</name>
    <dbReference type="NCBI Taxonomy" id="411902"/>
    <lineage>
        <taxon>Bacteria</taxon>
        <taxon>Bacillati</taxon>
        <taxon>Bacillota</taxon>
        <taxon>Clostridia</taxon>
        <taxon>Lachnospirales</taxon>
        <taxon>Lachnospiraceae</taxon>
        <taxon>Enterocloster</taxon>
    </lineage>
</organism>
<dbReference type="Gene3D" id="1.10.357.10">
    <property type="entry name" value="Tetracycline Repressor, domain 2"/>
    <property type="match status" value="1"/>
</dbReference>
<proteinExistence type="predicted"/>
<dbReference type="AlphaFoldDB" id="A8S2C2"/>
<dbReference type="PaxDb" id="411902-CLOBOL_06033"/>